<dbReference type="GO" id="GO:0005886">
    <property type="term" value="C:plasma membrane"/>
    <property type="evidence" value="ECO:0007669"/>
    <property type="project" value="TreeGrafter"/>
</dbReference>
<keyword evidence="3 7" id="KW-0813">Transport</keyword>
<dbReference type="PROSITE" id="PS00221">
    <property type="entry name" value="MIP"/>
    <property type="match status" value="1"/>
</dbReference>
<evidence type="ECO:0000256" key="3">
    <source>
        <dbReference type="ARBA" id="ARBA00022448"/>
    </source>
</evidence>
<dbReference type="PRINTS" id="PR00783">
    <property type="entry name" value="MINTRINSICP"/>
</dbReference>
<proteinExistence type="inferred from homology"/>
<dbReference type="EMBL" id="ANHY01000003">
    <property type="protein sequence ID" value="EKV32290.1"/>
    <property type="molecule type" value="Genomic_DNA"/>
</dbReference>
<evidence type="ECO:0000256" key="4">
    <source>
        <dbReference type="ARBA" id="ARBA00022692"/>
    </source>
</evidence>
<feature type="transmembrane region" description="Helical" evidence="8">
    <location>
        <begin position="213"/>
        <end position="236"/>
    </location>
</feature>
<keyword evidence="5 8" id="KW-1133">Transmembrane helix</keyword>
<sequence>MMNPFLGELIGTAILILLGNGVVANVVLKGTKGEGSGWIVITWGWGMAVFVAVFTVAAFSGAHINPAVTVGLAVAGKFAWGSVPLYILAQMAGAMIGSALVWVMYRDHFRETESRDLKLACFSTGPAYRNTISNLVSEIVGTFVLVFAVLFLAVAVFGLGALDALPVGLLVLGIGLSLGGTTGYAINPARDLGPRIVHALLPMPGGKRDSDWGYAWIPIVGPLIGAVLAALCYLMLQDPTNVNFR</sequence>
<dbReference type="InterPro" id="IPR022357">
    <property type="entry name" value="MIP_CS"/>
</dbReference>
<gene>
    <name evidence="9" type="ORF">C882_2367</name>
</gene>
<dbReference type="STRING" id="1238182.C882_2367"/>
<dbReference type="InterPro" id="IPR000425">
    <property type="entry name" value="MIP"/>
</dbReference>
<dbReference type="AlphaFoldDB" id="K9H1Z5"/>
<evidence type="ECO:0000256" key="5">
    <source>
        <dbReference type="ARBA" id="ARBA00022989"/>
    </source>
</evidence>
<dbReference type="eggNOG" id="COG0580">
    <property type="taxonomic scope" value="Bacteria"/>
</dbReference>
<evidence type="ECO:0000313" key="10">
    <source>
        <dbReference type="Proteomes" id="UP000009881"/>
    </source>
</evidence>
<name>K9H1Z5_9PROT</name>
<organism evidence="9 10">
    <name type="scientific">Caenispirillum salinarum AK4</name>
    <dbReference type="NCBI Taxonomy" id="1238182"/>
    <lineage>
        <taxon>Bacteria</taxon>
        <taxon>Pseudomonadati</taxon>
        <taxon>Pseudomonadota</taxon>
        <taxon>Alphaproteobacteria</taxon>
        <taxon>Rhodospirillales</taxon>
        <taxon>Novispirillaceae</taxon>
        <taxon>Caenispirillum</taxon>
    </lineage>
</organism>
<comment type="caution">
    <text evidence="9">The sequence shown here is derived from an EMBL/GenBank/DDBJ whole genome shotgun (WGS) entry which is preliminary data.</text>
</comment>
<dbReference type="PATRIC" id="fig|1238182.3.peg.327"/>
<keyword evidence="6 8" id="KW-0472">Membrane</keyword>
<feature type="transmembrane region" description="Helical" evidence="8">
    <location>
        <begin position="6"/>
        <end position="28"/>
    </location>
</feature>
<reference evidence="9 10" key="1">
    <citation type="journal article" date="2013" name="Genome Announc.">
        <title>Draft Genome Sequence of an Alphaproteobacterium, Caenispirillum salinarum AK4(T), Isolated from a Solar Saltern.</title>
        <authorList>
            <person name="Khatri I."/>
            <person name="Singh A."/>
            <person name="Korpole S."/>
            <person name="Pinnaka A.K."/>
            <person name="Subramanian S."/>
        </authorList>
    </citation>
    <scope>NUCLEOTIDE SEQUENCE [LARGE SCALE GENOMIC DNA]</scope>
    <source>
        <strain evidence="9 10">AK4</strain>
    </source>
</reference>
<dbReference type="NCBIfam" id="TIGR00861">
    <property type="entry name" value="MIP"/>
    <property type="match status" value="1"/>
</dbReference>
<dbReference type="PANTHER" id="PTHR43829">
    <property type="entry name" value="AQUAPORIN OR AQUAGLYCEROPORIN RELATED"/>
    <property type="match status" value="1"/>
</dbReference>
<dbReference type="PANTHER" id="PTHR43829:SF9">
    <property type="entry name" value="AQUAPORIN-9"/>
    <property type="match status" value="1"/>
</dbReference>
<feature type="transmembrane region" description="Helical" evidence="8">
    <location>
        <begin position="40"/>
        <end position="64"/>
    </location>
</feature>
<dbReference type="Proteomes" id="UP000009881">
    <property type="component" value="Unassembled WGS sequence"/>
</dbReference>
<dbReference type="GO" id="GO:0015254">
    <property type="term" value="F:glycerol channel activity"/>
    <property type="evidence" value="ECO:0007669"/>
    <property type="project" value="TreeGrafter"/>
</dbReference>
<feature type="transmembrane region" description="Helical" evidence="8">
    <location>
        <begin position="139"/>
        <end position="161"/>
    </location>
</feature>
<accession>K9H1Z5</accession>
<dbReference type="Pfam" id="PF00230">
    <property type="entry name" value="MIP"/>
    <property type="match status" value="1"/>
</dbReference>
<comment type="similarity">
    <text evidence="2 7">Belongs to the MIP/aquaporin (TC 1.A.8) family.</text>
</comment>
<comment type="subcellular location">
    <subcellularLocation>
        <location evidence="1">Membrane</location>
        <topology evidence="1">Multi-pass membrane protein</topology>
    </subcellularLocation>
</comment>
<evidence type="ECO:0000256" key="7">
    <source>
        <dbReference type="RuleBase" id="RU000477"/>
    </source>
</evidence>
<protein>
    <submittedName>
        <fullName evidence="9">Glycerol uptake facilitator protein</fullName>
    </submittedName>
</protein>
<feature type="transmembrane region" description="Helical" evidence="8">
    <location>
        <begin position="167"/>
        <end position="186"/>
    </location>
</feature>
<evidence type="ECO:0000256" key="2">
    <source>
        <dbReference type="ARBA" id="ARBA00006175"/>
    </source>
</evidence>
<evidence type="ECO:0000256" key="6">
    <source>
        <dbReference type="ARBA" id="ARBA00023136"/>
    </source>
</evidence>
<dbReference type="Gene3D" id="1.20.1080.10">
    <property type="entry name" value="Glycerol uptake facilitator protein"/>
    <property type="match status" value="1"/>
</dbReference>
<evidence type="ECO:0000313" key="9">
    <source>
        <dbReference type="EMBL" id="EKV32290.1"/>
    </source>
</evidence>
<keyword evidence="10" id="KW-1185">Reference proteome</keyword>
<keyword evidence="4 7" id="KW-0812">Transmembrane</keyword>
<dbReference type="InterPro" id="IPR023271">
    <property type="entry name" value="Aquaporin-like"/>
</dbReference>
<dbReference type="InterPro" id="IPR050363">
    <property type="entry name" value="MIP/Aquaporin"/>
</dbReference>
<evidence type="ECO:0000256" key="8">
    <source>
        <dbReference type="SAM" id="Phobius"/>
    </source>
</evidence>
<dbReference type="CDD" id="cd00333">
    <property type="entry name" value="MIP"/>
    <property type="match status" value="1"/>
</dbReference>
<feature type="transmembrane region" description="Helical" evidence="8">
    <location>
        <begin position="84"/>
        <end position="105"/>
    </location>
</feature>
<evidence type="ECO:0000256" key="1">
    <source>
        <dbReference type="ARBA" id="ARBA00004141"/>
    </source>
</evidence>
<dbReference type="SUPFAM" id="SSF81338">
    <property type="entry name" value="Aquaporin-like"/>
    <property type="match status" value="1"/>
</dbReference>